<feature type="coiled-coil region" evidence="1">
    <location>
        <begin position="496"/>
        <end position="523"/>
    </location>
</feature>
<protein>
    <recommendedName>
        <fullName evidence="5">Zinc-finger domain-containing protein</fullName>
    </recommendedName>
</protein>
<dbReference type="OrthoDB" id="8197317at2759"/>
<name>A0A0T6B900_9SCAR</name>
<comment type="caution">
    <text evidence="3">The sequence shown here is derived from an EMBL/GenBank/DDBJ whole genome shotgun (WGS) entry which is preliminary data.</text>
</comment>
<evidence type="ECO:0000256" key="2">
    <source>
        <dbReference type="SAM" id="MobiDB-lite"/>
    </source>
</evidence>
<reference evidence="3 4" key="1">
    <citation type="submission" date="2015-09" db="EMBL/GenBank/DDBJ databases">
        <title>Draft genome of the scarab beetle Oryctes borbonicus.</title>
        <authorList>
            <person name="Meyer J.M."/>
            <person name="Markov G.V."/>
            <person name="Baskaran P."/>
            <person name="Herrmann M."/>
            <person name="Sommer R.J."/>
            <person name="Roedelsperger C."/>
        </authorList>
    </citation>
    <scope>NUCLEOTIDE SEQUENCE [LARGE SCALE GENOMIC DNA]</scope>
    <source>
        <strain evidence="3">OB123</strain>
        <tissue evidence="3">Whole animal</tissue>
    </source>
</reference>
<organism evidence="3 4">
    <name type="scientific">Oryctes borbonicus</name>
    <dbReference type="NCBI Taxonomy" id="1629725"/>
    <lineage>
        <taxon>Eukaryota</taxon>
        <taxon>Metazoa</taxon>
        <taxon>Ecdysozoa</taxon>
        <taxon>Arthropoda</taxon>
        <taxon>Hexapoda</taxon>
        <taxon>Insecta</taxon>
        <taxon>Pterygota</taxon>
        <taxon>Neoptera</taxon>
        <taxon>Endopterygota</taxon>
        <taxon>Coleoptera</taxon>
        <taxon>Polyphaga</taxon>
        <taxon>Scarabaeiformia</taxon>
        <taxon>Scarabaeidae</taxon>
        <taxon>Dynastinae</taxon>
        <taxon>Oryctes</taxon>
    </lineage>
</organism>
<evidence type="ECO:0000256" key="1">
    <source>
        <dbReference type="SAM" id="Coils"/>
    </source>
</evidence>
<keyword evidence="1" id="KW-0175">Coiled coil</keyword>
<evidence type="ECO:0008006" key="5">
    <source>
        <dbReference type="Google" id="ProtNLM"/>
    </source>
</evidence>
<evidence type="ECO:0000313" key="3">
    <source>
        <dbReference type="EMBL" id="KRT83707.1"/>
    </source>
</evidence>
<evidence type="ECO:0000313" key="4">
    <source>
        <dbReference type="Proteomes" id="UP000051574"/>
    </source>
</evidence>
<dbReference type="AlphaFoldDB" id="A0A0T6B900"/>
<proteinExistence type="predicted"/>
<feature type="compositionally biased region" description="Basic and acidic residues" evidence="2">
    <location>
        <begin position="245"/>
        <end position="260"/>
    </location>
</feature>
<dbReference type="EMBL" id="LJIG01009124">
    <property type="protein sequence ID" value="KRT83707.1"/>
    <property type="molecule type" value="Genomic_DNA"/>
</dbReference>
<dbReference type="Proteomes" id="UP000051574">
    <property type="component" value="Unassembled WGS sequence"/>
</dbReference>
<keyword evidence="4" id="KW-1185">Reference proteome</keyword>
<feature type="region of interest" description="Disordered" evidence="2">
    <location>
        <begin position="236"/>
        <end position="260"/>
    </location>
</feature>
<accession>A0A0T6B900</accession>
<sequence>MERVCSEEHEEGEIVDDFEDISDCSIPSTSYSGKSVSHRDLLQDVSLSSISENEPDALIYIDGYNTSRLKNAKRRRKSVHCRRRKKHKTNEYYSKHRFNRYELSSHSSNSSDVEFDPIMQKQLKEAIRIDRSEIHHNSLRTRLKAMLQSENVQSKTEDEDEETLRTLALLSNGKDDHVDIEEKAVHKNDIESADEKDEELIELRLAALKSAVLKKAPEIRKRKHKQQPKQVYEINKENNVNQENNVKDDNDNAKSIDMPDSKPLTVAANVKNDISRSLSVDEDIDIMRAKLLASMSKKIVRDLPKQNSVGMIPKQNNIKTIPTERHRFLKQQLKVKPLIINLNDSDSDTDAMLKKDQQNVNEKEIHLANSVSEFLKKQRAAVEAKTVVHSDKEIALDKSVVKLLPKSQQREYHLLKQKLLLAKRRRLRISCKIGSANGAVVKTTREVTAQSVCVKQIPDSKPTGLQKALDDIQIKKNGRLQMKGKYKALAPLLQKVNQASIERKQCELEIKMLLERLQKTRDKFAISHQNYTNLVMRLTTQKNAIDQRTTRVHSTKINNTAIVTKTTSTPVKCDIQDSVCDISSIQNNTHDNIKELDVNSNAAQTEHKDVILPQDDIDEQPKCDADNNALKQYVSPLDSKNRLVLLILPVSVSMYTQFIFSRDTVEDPLMSFCPYELFGVCKDSECKFNHCSKT</sequence>
<gene>
    <name evidence="3" type="ORF">AMK59_3462</name>
</gene>